<name>A0A7D9MH82_PARCT</name>
<evidence type="ECO:0000313" key="3">
    <source>
        <dbReference type="Proteomes" id="UP001152795"/>
    </source>
</evidence>
<evidence type="ECO:0000313" key="2">
    <source>
        <dbReference type="EMBL" id="CAB4046069.1"/>
    </source>
</evidence>
<reference evidence="2" key="1">
    <citation type="submission" date="2020-04" db="EMBL/GenBank/DDBJ databases">
        <authorList>
            <person name="Alioto T."/>
            <person name="Alioto T."/>
            <person name="Gomez Garrido J."/>
        </authorList>
    </citation>
    <scope>NUCLEOTIDE SEQUENCE</scope>
    <source>
        <strain evidence="2">A484AB</strain>
    </source>
</reference>
<comment type="caution">
    <text evidence="2">The sequence shown here is derived from an EMBL/GenBank/DDBJ whole genome shotgun (WGS) entry which is preliminary data.</text>
</comment>
<organism evidence="2 3">
    <name type="scientific">Paramuricea clavata</name>
    <name type="common">Red gorgonian</name>
    <name type="synonym">Violescent sea-whip</name>
    <dbReference type="NCBI Taxonomy" id="317549"/>
    <lineage>
        <taxon>Eukaryota</taxon>
        <taxon>Metazoa</taxon>
        <taxon>Cnidaria</taxon>
        <taxon>Anthozoa</taxon>
        <taxon>Octocorallia</taxon>
        <taxon>Malacalcyonacea</taxon>
        <taxon>Plexauridae</taxon>
        <taxon>Paramuricea</taxon>
    </lineage>
</organism>
<proteinExistence type="predicted"/>
<feature type="region of interest" description="Disordered" evidence="1">
    <location>
        <begin position="30"/>
        <end position="76"/>
    </location>
</feature>
<feature type="compositionally biased region" description="Basic residues" evidence="1">
    <location>
        <begin position="40"/>
        <end position="53"/>
    </location>
</feature>
<sequence length="166" mass="18554">LLPHRSSPRPPEDEEGRRVFFSLDCRRQRKLREAQEGHRRRDLTRPPAARRHDRGLDGRQRPGRRSSPRSTATWEVGAVGVLVEDVQQGAAELLDVRQGAPGGLLRGRALPHDARGTAGDGQDRPQAAGCRLDQTHRRLLPAAAKTLVEDFAVRGKAATPRRRRQH</sequence>
<evidence type="ECO:0000256" key="1">
    <source>
        <dbReference type="SAM" id="MobiDB-lite"/>
    </source>
</evidence>
<accession>A0A7D9MH82</accession>
<protein>
    <submittedName>
        <fullName evidence="2">Uncharacterized protein</fullName>
    </submittedName>
</protein>
<feature type="non-terminal residue" evidence="2">
    <location>
        <position position="1"/>
    </location>
</feature>
<keyword evidence="3" id="KW-1185">Reference proteome</keyword>
<dbReference type="EMBL" id="CACRXK020045386">
    <property type="protein sequence ID" value="CAB4046069.1"/>
    <property type="molecule type" value="Genomic_DNA"/>
</dbReference>
<feature type="region of interest" description="Disordered" evidence="1">
    <location>
        <begin position="1"/>
        <end position="20"/>
    </location>
</feature>
<dbReference type="Proteomes" id="UP001152795">
    <property type="component" value="Unassembled WGS sequence"/>
</dbReference>
<gene>
    <name evidence="2" type="ORF">PACLA_8A028589</name>
</gene>
<feature type="non-terminal residue" evidence="2">
    <location>
        <position position="166"/>
    </location>
</feature>
<dbReference type="AlphaFoldDB" id="A0A7D9MH82"/>